<keyword evidence="1" id="KW-0472">Membrane</keyword>
<evidence type="ECO:0000313" key="2">
    <source>
        <dbReference type="EMBL" id="EXI65678.1"/>
    </source>
</evidence>
<feature type="transmembrane region" description="Helical" evidence="1">
    <location>
        <begin position="81"/>
        <end position="102"/>
    </location>
</feature>
<name>A0A011M7L8_9PROT</name>
<evidence type="ECO:0000256" key="1">
    <source>
        <dbReference type="SAM" id="Phobius"/>
    </source>
</evidence>
<organism evidence="2 3">
    <name type="scientific">Candidatus Accumulibacter adjunctus</name>
    <dbReference type="NCBI Taxonomy" id="1454001"/>
    <lineage>
        <taxon>Bacteria</taxon>
        <taxon>Pseudomonadati</taxon>
        <taxon>Pseudomonadota</taxon>
        <taxon>Betaproteobacteria</taxon>
        <taxon>Candidatus Accumulibacter</taxon>
    </lineage>
</organism>
<evidence type="ECO:0000313" key="3">
    <source>
        <dbReference type="Proteomes" id="UP000020218"/>
    </source>
</evidence>
<sequence>MLTLSNQVSSVAQVIQLAVAPVFLLAGVGALLGVLANRLARVIDRFHVLEKLLAGSPPATERAQTLATIVSLSRRARMIHWAISLCVACELLVCLVVAALFIGAEMQIDLSRPIGALFVAAMLALIAGLSCFLREIALATSFIESIGRTAARADQET</sequence>
<dbReference type="Proteomes" id="UP000020218">
    <property type="component" value="Unassembled WGS sequence"/>
</dbReference>
<keyword evidence="3" id="KW-1185">Reference proteome</keyword>
<dbReference type="Pfam" id="PF11026">
    <property type="entry name" value="DUF2721"/>
    <property type="match status" value="1"/>
</dbReference>
<dbReference type="InterPro" id="IPR021279">
    <property type="entry name" value="DUF2721"/>
</dbReference>
<feature type="transmembrane region" description="Helical" evidence="1">
    <location>
        <begin position="114"/>
        <end position="133"/>
    </location>
</feature>
<comment type="caution">
    <text evidence="2">The sequence shown here is derived from an EMBL/GenBank/DDBJ whole genome shotgun (WGS) entry which is preliminary data.</text>
</comment>
<protein>
    <recommendedName>
        <fullName evidence="4">DUF2721 domain-containing protein</fullName>
    </recommendedName>
</protein>
<dbReference type="PATRIC" id="fig|1454001.3.peg.3094"/>
<feature type="transmembrane region" description="Helical" evidence="1">
    <location>
        <begin position="14"/>
        <end position="36"/>
    </location>
</feature>
<dbReference type="EMBL" id="JFAX01000020">
    <property type="protein sequence ID" value="EXI65678.1"/>
    <property type="molecule type" value="Genomic_DNA"/>
</dbReference>
<evidence type="ECO:0008006" key="4">
    <source>
        <dbReference type="Google" id="ProtNLM"/>
    </source>
</evidence>
<accession>A0A011M7L8</accession>
<gene>
    <name evidence="2" type="ORF">AW08_03049</name>
</gene>
<keyword evidence="1" id="KW-1133">Transmembrane helix</keyword>
<dbReference type="STRING" id="1454001.AW08_03049"/>
<keyword evidence="1" id="KW-0812">Transmembrane</keyword>
<dbReference type="AlphaFoldDB" id="A0A011M7L8"/>
<reference evidence="2" key="1">
    <citation type="submission" date="2014-02" db="EMBL/GenBank/DDBJ databases">
        <title>Expanding our view of genomic diversity in Candidatus Accumulibacter clades.</title>
        <authorList>
            <person name="Skennerton C.T."/>
            <person name="Barr J.J."/>
            <person name="Slater F.R."/>
            <person name="Bond P.L."/>
            <person name="Tyson G.W."/>
        </authorList>
    </citation>
    <scope>NUCLEOTIDE SEQUENCE [LARGE SCALE GENOMIC DNA]</scope>
</reference>
<proteinExistence type="predicted"/>